<accession>A0ABS2DCY6</accession>
<proteinExistence type="predicted"/>
<protein>
    <submittedName>
        <fullName evidence="1">Uncharacterized protein</fullName>
    </submittedName>
</protein>
<dbReference type="RefSeq" id="WP_204201716.1">
    <property type="nucleotide sequence ID" value="NZ_JAFELM010000010.1"/>
</dbReference>
<reference evidence="1 2" key="1">
    <citation type="submission" date="2021-02" db="EMBL/GenBank/DDBJ databases">
        <title>Bacillus sp. RD4P76, an endophyte from a halophyte.</title>
        <authorList>
            <person name="Sun J.-Q."/>
        </authorList>
    </citation>
    <scope>NUCLEOTIDE SEQUENCE [LARGE SCALE GENOMIC DNA]</scope>
    <source>
        <strain evidence="1 2">RD4P76</strain>
    </source>
</reference>
<organism evidence="1 2">
    <name type="scientific">Bacillus suaedaesalsae</name>
    <dbReference type="NCBI Taxonomy" id="2810349"/>
    <lineage>
        <taxon>Bacteria</taxon>
        <taxon>Bacillati</taxon>
        <taxon>Bacillota</taxon>
        <taxon>Bacilli</taxon>
        <taxon>Bacillales</taxon>
        <taxon>Bacillaceae</taxon>
        <taxon>Bacillus</taxon>
    </lineage>
</organism>
<keyword evidence="2" id="KW-1185">Reference proteome</keyword>
<gene>
    <name evidence="1" type="ORF">JR050_01315</name>
</gene>
<evidence type="ECO:0000313" key="1">
    <source>
        <dbReference type="EMBL" id="MBM6616321.1"/>
    </source>
</evidence>
<dbReference type="Proteomes" id="UP001518925">
    <property type="component" value="Unassembled WGS sequence"/>
</dbReference>
<comment type="caution">
    <text evidence="1">The sequence shown here is derived from an EMBL/GenBank/DDBJ whole genome shotgun (WGS) entry which is preliminary data.</text>
</comment>
<dbReference type="EMBL" id="JAFELM010000010">
    <property type="protein sequence ID" value="MBM6616321.1"/>
    <property type="molecule type" value="Genomic_DNA"/>
</dbReference>
<sequence length="278" mass="33110">MQETLVNANKEGQDGGAAILTKLGDYVEVRYNDKKKLVEFYRENRYLGSLRSEQKKEGYAKVIRKERLIRGYHFTLEFYQGMTREEGEIKQELHEKRQQEIIEEIKAENLKREQDRQAKLYPPKEPITDDKVINSHSFRNLVSRFYLVTNGKGTFEPTFISIISTFFGDTTQNVEEKNREWWKKHLPNIDNTEIEEYCHQLNENDRLLSLVTRCRADMIRVKEQQWNERERYISRGYTRHTHCWRCRTRLNSQSHNKCSRCNWLICSCGACQQGCSGH</sequence>
<evidence type="ECO:0000313" key="2">
    <source>
        <dbReference type="Proteomes" id="UP001518925"/>
    </source>
</evidence>
<name>A0ABS2DCY6_9BACI</name>